<dbReference type="InterPro" id="IPR000719">
    <property type="entry name" value="Prot_kinase_dom"/>
</dbReference>
<keyword evidence="2 3" id="KW-0040">ANK repeat</keyword>
<evidence type="ECO:0000256" key="3">
    <source>
        <dbReference type="PROSITE-ProRule" id="PRU00023"/>
    </source>
</evidence>
<feature type="compositionally biased region" description="Basic and acidic residues" evidence="4">
    <location>
        <begin position="697"/>
        <end position="720"/>
    </location>
</feature>
<keyword evidence="7" id="KW-1185">Reference proteome</keyword>
<evidence type="ECO:0000259" key="5">
    <source>
        <dbReference type="SMART" id="SM00220"/>
    </source>
</evidence>
<evidence type="ECO:0000256" key="2">
    <source>
        <dbReference type="ARBA" id="ARBA00023043"/>
    </source>
</evidence>
<dbReference type="GO" id="GO:0005524">
    <property type="term" value="F:ATP binding"/>
    <property type="evidence" value="ECO:0007669"/>
    <property type="project" value="InterPro"/>
</dbReference>
<evidence type="ECO:0000313" key="6">
    <source>
        <dbReference type="EMBL" id="QKX58241.1"/>
    </source>
</evidence>
<proteinExistence type="predicted"/>
<dbReference type="Pfam" id="PF00023">
    <property type="entry name" value="Ank"/>
    <property type="match status" value="1"/>
</dbReference>
<name>A0A7H8QXU7_TALRU</name>
<dbReference type="InterPro" id="IPR036770">
    <property type="entry name" value="Ankyrin_rpt-contain_sf"/>
</dbReference>
<dbReference type="RefSeq" id="XP_035344419.1">
    <property type="nucleotide sequence ID" value="XM_035488526.1"/>
</dbReference>
<dbReference type="Pfam" id="PF12796">
    <property type="entry name" value="Ank_2"/>
    <property type="match status" value="1"/>
</dbReference>
<reference evidence="7" key="1">
    <citation type="submission" date="2020-06" db="EMBL/GenBank/DDBJ databases">
        <title>A chromosome-scale genome assembly of Talaromyces rugulosus W13939.</title>
        <authorList>
            <person name="Wang B."/>
            <person name="Guo L."/>
            <person name="Ye K."/>
            <person name="Wang L."/>
        </authorList>
    </citation>
    <scope>NUCLEOTIDE SEQUENCE [LARGE SCALE GENOMIC DNA]</scope>
    <source>
        <strain evidence="7">W13939</strain>
    </source>
</reference>
<feature type="repeat" description="ANK" evidence="3">
    <location>
        <begin position="974"/>
        <end position="1010"/>
    </location>
</feature>
<organism evidence="6 7">
    <name type="scientific">Talaromyces rugulosus</name>
    <name type="common">Penicillium rugulosum</name>
    <dbReference type="NCBI Taxonomy" id="121627"/>
    <lineage>
        <taxon>Eukaryota</taxon>
        <taxon>Fungi</taxon>
        <taxon>Dikarya</taxon>
        <taxon>Ascomycota</taxon>
        <taxon>Pezizomycotina</taxon>
        <taxon>Eurotiomycetes</taxon>
        <taxon>Eurotiomycetidae</taxon>
        <taxon>Eurotiales</taxon>
        <taxon>Trichocomaceae</taxon>
        <taxon>Talaromyces</taxon>
        <taxon>Talaromyces sect. Islandici</taxon>
    </lineage>
</organism>
<feature type="compositionally biased region" description="Polar residues" evidence="4">
    <location>
        <begin position="630"/>
        <end position="643"/>
    </location>
</feature>
<feature type="region of interest" description="Disordered" evidence="4">
    <location>
        <begin position="692"/>
        <end position="765"/>
    </location>
</feature>
<dbReference type="SUPFAM" id="SSF56112">
    <property type="entry name" value="Protein kinase-like (PK-like)"/>
    <property type="match status" value="1"/>
</dbReference>
<feature type="compositionally biased region" description="Basic and acidic residues" evidence="4">
    <location>
        <begin position="742"/>
        <end position="754"/>
    </location>
</feature>
<dbReference type="InterPro" id="IPR002110">
    <property type="entry name" value="Ankyrin_rpt"/>
</dbReference>
<evidence type="ECO:0000256" key="4">
    <source>
        <dbReference type="SAM" id="MobiDB-lite"/>
    </source>
</evidence>
<dbReference type="Proteomes" id="UP000509510">
    <property type="component" value="Chromosome III"/>
</dbReference>
<dbReference type="KEGG" id="trg:TRUGW13939_05362"/>
<feature type="compositionally biased region" description="Polar residues" evidence="4">
    <location>
        <begin position="731"/>
        <end position="741"/>
    </location>
</feature>
<keyword evidence="1" id="KW-0677">Repeat</keyword>
<dbReference type="EMBL" id="CP055900">
    <property type="protein sequence ID" value="QKX58241.1"/>
    <property type="molecule type" value="Genomic_DNA"/>
</dbReference>
<dbReference type="PROSITE" id="PS50088">
    <property type="entry name" value="ANK_REPEAT"/>
    <property type="match status" value="3"/>
</dbReference>
<dbReference type="GeneID" id="55992860"/>
<feature type="repeat" description="ANK" evidence="3">
    <location>
        <begin position="937"/>
        <end position="972"/>
    </location>
</feature>
<dbReference type="OrthoDB" id="4433627at2759"/>
<protein>
    <recommendedName>
        <fullName evidence="5">Protein kinase domain-containing protein</fullName>
    </recommendedName>
</protein>
<accession>A0A7H8QXU7</accession>
<dbReference type="GO" id="GO:0004672">
    <property type="term" value="F:protein kinase activity"/>
    <property type="evidence" value="ECO:0007669"/>
    <property type="project" value="InterPro"/>
</dbReference>
<gene>
    <name evidence="6" type="ORF">TRUGW13939_05362</name>
</gene>
<dbReference type="AlphaFoldDB" id="A0A7H8QXU7"/>
<dbReference type="Gene3D" id="1.25.40.20">
    <property type="entry name" value="Ankyrin repeat-containing domain"/>
    <property type="match status" value="2"/>
</dbReference>
<dbReference type="SMART" id="SM00248">
    <property type="entry name" value="ANK"/>
    <property type="match status" value="6"/>
</dbReference>
<dbReference type="Pfam" id="PF00069">
    <property type="entry name" value="Pkinase"/>
    <property type="match status" value="1"/>
</dbReference>
<dbReference type="Gene3D" id="1.10.510.10">
    <property type="entry name" value="Transferase(Phosphotransferase) domain 1"/>
    <property type="match status" value="1"/>
</dbReference>
<evidence type="ECO:0000313" key="7">
    <source>
        <dbReference type="Proteomes" id="UP000509510"/>
    </source>
</evidence>
<evidence type="ECO:0000256" key="1">
    <source>
        <dbReference type="ARBA" id="ARBA00022737"/>
    </source>
</evidence>
<feature type="domain" description="Protein kinase" evidence="5">
    <location>
        <begin position="160"/>
        <end position="338"/>
    </location>
</feature>
<feature type="repeat" description="ANK" evidence="3">
    <location>
        <begin position="1057"/>
        <end position="1089"/>
    </location>
</feature>
<dbReference type="SMART" id="SM00220">
    <property type="entry name" value="S_TKc"/>
    <property type="match status" value="1"/>
</dbReference>
<dbReference type="PROSITE" id="PS50297">
    <property type="entry name" value="ANK_REP_REGION"/>
    <property type="match status" value="1"/>
</dbReference>
<dbReference type="PANTHER" id="PTHR24198">
    <property type="entry name" value="ANKYRIN REPEAT AND PROTEIN KINASE DOMAIN-CONTAINING PROTEIN"/>
    <property type="match status" value="1"/>
</dbReference>
<dbReference type="InterPro" id="IPR011009">
    <property type="entry name" value="Kinase-like_dom_sf"/>
</dbReference>
<dbReference type="SUPFAM" id="SSF48403">
    <property type="entry name" value="Ankyrin repeat"/>
    <property type="match status" value="1"/>
</dbReference>
<sequence length="1196" mass="134432">MDFWHVRPKIAAAFRGLSTHSQGETDVDDLLGRLCYPPRTASSDKPPRIDSEKFVEIAKLLKTIDKQHGRPNHSAWAMRPRTYCVLRNIERLDLLDVFSHEGLTDFNLPYSDNTLPDFVQGPELREKFFLSQICVLTDARTFEEPGGPHVSIDGNAQQHFHHKRDLGQGGFGAVDEVMSRLSLKSYARKRVVRGDNNSLKNRRAQKYLIEELNTLKALSHRHLVRYIGSYTDEDHIAFLMAPVADCNLRNFLHNISNFPAFSVSLRYFYGLSDKKVQPFVWDRIRATYDWLDVLREDNTSAEQDNEVLTWTRDLLKKQPKERLSSSQLMHRISHSPSFHSFCCFECWPDYERNDRLPKELPSEEMAAIGAMDVNDQVTALFEQEPFDGSKVEETERHQTIEDWINSTRTESVNFRTLSHNDTRSGLSTEFTPNFIINQDTEEPFHDGNEGELKEEEKTILAQPLPANDDTLMAEDNPPPSLSVPGSFPQFDYEDDHDVIATPKVSSDESNGDSISELARISTIEHNPWAQEDDTSHTGIKYMPAISTKENDHDQNLDLNQNSYELLKGTQDIPSLEDFHSSTVLVDVFGPNVWDDTVEWETAPESVFSVESNHSKKTIGTKPTIEEPYQEPTNETSVQRNLSIPTLPGSKEIESRNIKQEYTCARKDVDVIDITSDQEVATVPLEEKTKDPLAISVEVKEDHDSRKRESSSSTRSEKRADSSGSLPKPHDTQNAPEASTSPMKREVDKSHDSQKRKASSSSISAEKAKSLENALVFLSNDYDSSTTDIEESGPGIQLITDSTRNNKSKKLWDMQDGILTIKKKETNDKEKSAKTEKLSLLNIAILNAAQKKSDEEAKSDPKKKPYTVFSPQVYMETAWEAASTQVTQNTGKSLHNISLRKWWDRDIRLLESMCRDGNAPAVRLLLKEGCNPGTVQKPRASPLLAAVKGGTAQHYKCVQALMRSGVNLDVKDKRTGKTALQLAIEKPNFKGHTNLVRDLAAGGAKINTKDYNGEGPIHSVFRDEGSLHLEKFRLDALACLLKADINGEADVNVPTGHELSCPLHLAVRRNSPVAVGMLLYKGAEINARNSFGLTPLLMAATQWESQLREDQETVLKLLLQSPDVQVNEKSGMKMQTALHQAVLHASPSAVKILVDFNVSTSIRNTDGKTALGLATDLDGKKWKEEKKRILEILKSQK</sequence>
<dbReference type="PANTHER" id="PTHR24198:SF165">
    <property type="entry name" value="ANKYRIN REPEAT-CONTAINING PROTEIN-RELATED"/>
    <property type="match status" value="1"/>
</dbReference>
<feature type="region of interest" description="Disordered" evidence="4">
    <location>
        <begin position="610"/>
        <end position="652"/>
    </location>
</feature>